<sequence length="96" mass="10214">MGRFVRTLTPTPAPRPSPRLRRGRSKARAPVTRKPCLLAQAERSFGSRTDRQRVVDGSPARVAAPGTGLRFGCASARSPTLPISPTIALPAGAARR</sequence>
<organism evidence="2 3">
    <name type="scientific">Xanthomonas pisi</name>
    <dbReference type="NCBI Taxonomy" id="56457"/>
    <lineage>
        <taxon>Bacteria</taxon>
        <taxon>Pseudomonadati</taxon>
        <taxon>Pseudomonadota</taxon>
        <taxon>Gammaproteobacteria</taxon>
        <taxon>Lysobacterales</taxon>
        <taxon>Lysobacteraceae</taxon>
        <taxon>Xanthomonas</taxon>
    </lineage>
</organism>
<protein>
    <submittedName>
        <fullName evidence="2">Uncharacterized protein</fullName>
    </submittedName>
</protein>
<proteinExistence type="predicted"/>
<keyword evidence="3" id="KW-1185">Reference proteome</keyword>
<reference evidence="3" key="1">
    <citation type="submission" date="2016-08" db="EMBL/GenBank/DDBJ databases">
        <authorList>
            <person name="Merda D."/>
            <person name="Briand M."/>
            <person name="Taghouti G."/>
            <person name="Carrere S."/>
            <person name="Gouzy J."/>
            <person name="Portier P."/>
            <person name="Jacques M.-A."/>
            <person name="Fischer-Le Saux M."/>
        </authorList>
    </citation>
    <scope>NUCLEOTIDE SEQUENCE [LARGE SCALE GENOMIC DNA]</scope>
    <source>
        <strain evidence="3">CFBP4643</strain>
    </source>
</reference>
<dbReference type="Proteomes" id="UP000238191">
    <property type="component" value="Unassembled WGS sequence"/>
</dbReference>
<accession>A0A2S7D321</accession>
<gene>
    <name evidence="2" type="ORF">XpiCFBP4643_10865</name>
</gene>
<name>A0A2S7D321_9XANT</name>
<evidence type="ECO:0000256" key="1">
    <source>
        <dbReference type="SAM" id="MobiDB-lite"/>
    </source>
</evidence>
<feature type="region of interest" description="Disordered" evidence="1">
    <location>
        <begin position="1"/>
        <end position="33"/>
    </location>
</feature>
<evidence type="ECO:0000313" key="2">
    <source>
        <dbReference type="EMBL" id="PPU68129.1"/>
    </source>
</evidence>
<feature type="compositionally biased region" description="Low complexity" evidence="1">
    <location>
        <begin position="1"/>
        <end position="10"/>
    </location>
</feature>
<feature type="compositionally biased region" description="Basic residues" evidence="1">
    <location>
        <begin position="18"/>
        <end position="27"/>
    </location>
</feature>
<dbReference type="AlphaFoldDB" id="A0A2S7D321"/>
<evidence type="ECO:0000313" key="3">
    <source>
        <dbReference type="Proteomes" id="UP000238191"/>
    </source>
</evidence>
<dbReference type="EMBL" id="MDEI01000008">
    <property type="protein sequence ID" value="PPU68129.1"/>
    <property type="molecule type" value="Genomic_DNA"/>
</dbReference>
<comment type="caution">
    <text evidence="2">The sequence shown here is derived from an EMBL/GenBank/DDBJ whole genome shotgun (WGS) entry which is preliminary data.</text>
</comment>